<proteinExistence type="inferred from homology"/>
<comment type="similarity">
    <text evidence="1 5">Belongs to the heat shock protein 70 family.</text>
</comment>
<accession>A0A1W1HL67</accession>
<dbReference type="InterPro" id="IPR029047">
    <property type="entry name" value="HSP70_peptide-bd_sf"/>
</dbReference>
<dbReference type="GO" id="GO:0140662">
    <property type="term" value="F:ATP-dependent protein folding chaperone"/>
    <property type="evidence" value="ECO:0007669"/>
    <property type="project" value="InterPro"/>
</dbReference>
<dbReference type="SUPFAM" id="SSF100920">
    <property type="entry name" value="Heat shock protein 70kD (HSP70), peptide-binding domain"/>
    <property type="match status" value="1"/>
</dbReference>
<name>A0A1W1HL67_9BACT</name>
<dbReference type="GO" id="GO:0005524">
    <property type="term" value="F:ATP binding"/>
    <property type="evidence" value="ECO:0007669"/>
    <property type="project" value="UniProtKB-KW"/>
</dbReference>
<dbReference type="Proteomes" id="UP000191931">
    <property type="component" value="Unassembled WGS sequence"/>
</dbReference>
<keyword evidence="7" id="KW-1185">Reference proteome</keyword>
<dbReference type="InterPro" id="IPR013126">
    <property type="entry name" value="Hsp_70_fam"/>
</dbReference>
<keyword evidence="3 5" id="KW-0067">ATP-binding</keyword>
<keyword evidence="2 5" id="KW-0547">Nucleotide-binding</keyword>
<evidence type="ECO:0000313" key="7">
    <source>
        <dbReference type="Proteomes" id="UP000191931"/>
    </source>
</evidence>
<evidence type="ECO:0000256" key="4">
    <source>
        <dbReference type="ARBA" id="ARBA00023186"/>
    </source>
</evidence>
<dbReference type="PROSITE" id="PS01036">
    <property type="entry name" value="HSP70_3"/>
    <property type="match status" value="1"/>
</dbReference>
<protein>
    <submittedName>
        <fullName evidence="6">Chaperone protein DnaK</fullName>
    </submittedName>
</protein>
<evidence type="ECO:0000256" key="1">
    <source>
        <dbReference type="ARBA" id="ARBA00007381"/>
    </source>
</evidence>
<sequence length="607" mass="66409">MEPVIGIDLGTTNSEVAFIMDGKSRIIKENDNGIVPSCVSVDGNSKRIIVGMKAKNQAVLYPNDTVLSVKRSMGIDKRYELNGTSYSPQEISAFILKELKERAERVTGMEISRAVITTPAYFTDAQRQATREAGEIAGLNVVRILNEPTAAALAYESGETKSRRILVYDLGGGTFDVSIVRLEDGVVEVLASTGDNHLGGDDFDHEIEIMLMNHLNSESGVNITDNSVARARLRHAAEQAKIELSSAPFTTIQEDFLTKNATGEDVHLSYELSRVEFENAISEYLQKTMDSVNKALKDASMLPSALDQIILVGGSTRIPMISAMLEEKFKQIPHQAIDPDLCVAMGAAIQAGREMGIESSTLLLDITPYTFGTSALGEIDGMPCKTTFVPIIKRNSKLPAVKSEAFATLCENQKLVEILVYQGEKPNALDNVKIGRFEFKLSPNLPAHSIIILKYELDINGILKVRGIEKESGREINGVIENAFSQISEDKISASKSKIDDAWDTSFSNDTSSSDAIDHADGASIIDINEHTSKKAFAANNKEISKETSEIDILINRARDAMKSAPDEDKNDIINLIEDMTDAIESGDDDALNEASQELEDILFYLE</sequence>
<dbReference type="STRING" id="1246637.MTBBW1_950001"/>
<gene>
    <name evidence="6" type="primary">dnaK</name>
    <name evidence="6" type="ORF">MTBBW1_950001</name>
</gene>
<dbReference type="RefSeq" id="WP_080803443.1">
    <property type="nucleotide sequence ID" value="NZ_LT828544.1"/>
</dbReference>
<dbReference type="PROSITE" id="PS00297">
    <property type="entry name" value="HSP70_1"/>
    <property type="match status" value="1"/>
</dbReference>
<dbReference type="PROSITE" id="PS00329">
    <property type="entry name" value="HSP70_2"/>
    <property type="match status" value="1"/>
</dbReference>
<dbReference type="Pfam" id="PF00012">
    <property type="entry name" value="HSP70"/>
    <property type="match status" value="1"/>
</dbReference>
<dbReference type="AlphaFoldDB" id="A0A1W1HL67"/>
<dbReference type="Gene3D" id="2.60.34.10">
    <property type="entry name" value="Substrate Binding Domain Of DNAk, Chain A, domain 1"/>
    <property type="match status" value="1"/>
</dbReference>
<evidence type="ECO:0000313" key="6">
    <source>
        <dbReference type="EMBL" id="SLM33203.1"/>
    </source>
</evidence>
<dbReference type="InterPro" id="IPR018181">
    <property type="entry name" value="Heat_shock_70_CS"/>
</dbReference>
<dbReference type="Gene3D" id="3.90.640.10">
    <property type="entry name" value="Actin, Chain A, domain 4"/>
    <property type="match status" value="1"/>
</dbReference>
<keyword evidence="4" id="KW-0143">Chaperone</keyword>
<reference evidence="6 7" key="1">
    <citation type="submission" date="2017-03" db="EMBL/GenBank/DDBJ databases">
        <authorList>
            <person name="Afonso C.L."/>
            <person name="Miller P.J."/>
            <person name="Scott M.A."/>
            <person name="Spackman E."/>
            <person name="Goraichik I."/>
            <person name="Dimitrov K.M."/>
            <person name="Suarez D.L."/>
            <person name="Swayne D.E."/>
        </authorList>
    </citation>
    <scope>NUCLEOTIDE SEQUENCE [LARGE SCALE GENOMIC DNA]</scope>
    <source>
        <strain evidence="6">PRJEB14757</strain>
    </source>
</reference>
<dbReference type="InterPro" id="IPR043129">
    <property type="entry name" value="ATPase_NBD"/>
</dbReference>
<dbReference type="FunFam" id="3.90.640.10:FF:000003">
    <property type="entry name" value="Molecular chaperone DnaK"/>
    <property type="match status" value="1"/>
</dbReference>
<dbReference type="PANTHER" id="PTHR19375">
    <property type="entry name" value="HEAT SHOCK PROTEIN 70KDA"/>
    <property type="match status" value="1"/>
</dbReference>
<evidence type="ECO:0000256" key="3">
    <source>
        <dbReference type="ARBA" id="ARBA00022840"/>
    </source>
</evidence>
<dbReference type="FunFam" id="3.30.420.40:FF:000071">
    <property type="entry name" value="Molecular chaperone DnaK"/>
    <property type="match status" value="1"/>
</dbReference>
<dbReference type="Gene3D" id="3.30.420.40">
    <property type="match status" value="2"/>
</dbReference>
<organism evidence="6 7">
    <name type="scientific">Desulfamplus magnetovallimortis</name>
    <dbReference type="NCBI Taxonomy" id="1246637"/>
    <lineage>
        <taxon>Bacteria</taxon>
        <taxon>Pseudomonadati</taxon>
        <taxon>Thermodesulfobacteriota</taxon>
        <taxon>Desulfobacteria</taxon>
        <taxon>Desulfobacterales</taxon>
        <taxon>Desulfobacteraceae</taxon>
        <taxon>Desulfamplus</taxon>
    </lineage>
</organism>
<dbReference type="EMBL" id="FWEV01000342">
    <property type="protein sequence ID" value="SLM33203.1"/>
    <property type="molecule type" value="Genomic_DNA"/>
</dbReference>
<dbReference type="PRINTS" id="PR00301">
    <property type="entry name" value="HEATSHOCK70"/>
</dbReference>
<dbReference type="OrthoDB" id="9766019at2"/>
<dbReference type="SUPFAM" id="SSF53067">
    <property type="entry name" value="Actin-like ATPase domain"/>
    <property type="match status" value="2"/>
</dbReference>
<evidence type="ECO:0000256" key="2">
    <source>
        <dbReference type="ARBA" id="ARBA00022741"/>
    </source>
</evidence>
<evidence type="ECO:0000256" key="5">
    <source>
        <dbReference type="RuleBase" id="RU003322"/>
    </source>
</evidence>